<evidence type="ECO:0000256" key="6">
    <source>
        <dbReference type="ARBA" id="ARBA00022692"/>
    </source>
</evidence>
<dbReference type="GO" id="GO:0009055">
    <property type="term" value="F:electron transfer activity"/>
    <property type="evidence" value="ECO:0007669"/>
    <property type="project" value="TreeGrafter"/>
</dbReference>
<feature type="transmembrane region" description="Helical" evidence="12">
    <location>
        <begin position="254"/>
        <end position="278"/>
    </location>
</feature>
<dbReference type="Pfam" id="PF02322">
    <property type="entry name" value="Cyt_bd_oxida_II"/>
    <property type="match status" value="1"/>
</dbReference>
<keyword evidence="9 12" id="KW-1133">Transmembrane helix</keyword>
<dbReference type="RefSeq" id="WP_062192422.1">
    <property type="nucleotide sequence ID" value="NZ_DF967965.1"/>
</dbReference>
<evidence type="ECO:0000256" key="5">
    <source>
        <dbReference type="ARBA" id="ARBA00022617"/>
    </source>
</evidence>
<proteinExistence type="inferred from homology"/>
<evidence type="ECO:0000313" key="13">
    <source>
        <dbReference type="EMBL" id="HCE17537.1"/>
    </source>
</evidence>
<keyword evidence="11 12" id="KW-0472">Membrane</keyword>
<comment type="caution">
    <text evidence="13">The sequence shown here is derived from an EMBL/GenBank/DDBJ whole genome shotgun (WGS) entry which is preliminary data.</text>
</comment>
<evidence type="ECO:0000256" key="9">
    <source>
        <dbReference type="ARBA" id="ARBA00022989"/>
    </source>
</evidence>
<dbReference type="GO" id="GO:0046872">
    <property type="term" value="F:metal ion binding"/>
    <property type="evidence" value="ECO:0007669"/>
    <property type="project" value="UniProtKB-KW"/>
</dbReference>
<evidence type="ECO:0000256" key="1">
    <source>
        <dbReference type="ARBA" id="ARBA00004651"/>
    </source>
</evidence>
<evidence type="ECO:0000256" key="12">
    <source>
        <dbReference type="SAM" id="Phobius"/>
    </source>
</evidence>
<evidence type="ECO:0000256" key="3">
    <source>
        <dbReference type="ARBA" id="ARBA00022448"/>
    </source>
</evidence>
<protein>
    <submittedName>
        <fullName evidence="13">Cytochrome d ubiquinol oxidase subunit II</fullName>
    </submittedName>
</protein>
<gene>
    <name evidence="13" type="primary">cydB</name>
    <name evidence="13" type="ORF">DEQ80_06730</name>
</gene>
<comment type="subcellular location">
    <subcellularLocation>
        <location evidence="1">Cell membrane</location>
        <topology evidence="1">Multi-pass membrane protein</topology>
    </subcellularLocation>
</comment>
<dbReference type="AlphaFoldDB" id="A0A3D1JH25"/>
<sequence length="337" mass="37520">MDLNTLWFILIAVLYIGFFVLEGFDMGVGILLPVLGKDDQTRRMMINTIGPHWDGNEVWLITAGGATFAAFPHWYATLFSGFYLPLFLILLALIVRGVAFEFRSKDDHPRWRSLWDWAIFFGSLIPAFLFGVAFTNFIRGVPIDETMTYVGGFWNLLNPFALLGGLVAVAGFTLHGAIFLSLKTDGALRKAAEDAAWKAWPAAVVTMVLYTVGMYFLTDILRQLGINPGPIPVGAGVALLAAGYLIYTRRSGWAFFLTSLAIVFAVTTIFMVLYPRVLVSSLDNAYSLTIYNASSGPYTLRVMSIVALIFVPIVLAYQAWSYWIFRKRVGGQSDLHY</sequence>
<dbReference type="STRING" id="229919.GCA_001050195_01785"/>
<feature type="transmembrane region" description="Helical" evidence="12">
    <location>
        <begin position="114"/>
        <end position="138"/>
    </location>
</feature>
<dbReference type="EMBL" id="DPBP01000028">
    <property type="protein sequence ID" value="HCE17537.1"/>
    <property type="molecule type" value="Genomic_DNA"/>
</dbReference>
<dbReference type="Proteomes" id="UP000264141">
    <property type="component" value="Unassembled WGS sequence"/>
</dbReference>
<dbReference type="GO" id="GO:0016682">
    <property type="term" value="F:oxidoreductase activity, acting on diphenols and related substances as donors, oxygen as acceptor"/>
    <property type="evidence" value="ECO:0007669"/>
    <property type="project" value="TreeGrafter"/>
</dbReference>
<feature type="transmembrane region" description="Helical" evidence="12">
    <location>
        <begin position="158"/>
        <end position="180"/>
    </location>
</feature>
<dbReference type="GO" id="GO:0070069">
    <property type="term" value="C:cytochrome complex"/>
    <property type="evidence" value="ECO:0007669"/>
    <property type="project" value="TreeGrafter"/>
</dbReference>
<keyword evidence="5" id="KW-0349">Heme</keyword>
<feature type="transmembrane region" description="Helical" evidence="12">
    <location>
        <begin position="6"/>
        <end position="36"/>
    </location>
</feature>
<feature type="transmembrane region" description="Helical" evidence="12">
    <location>
        <begin position="200"/>
        <end position="217"/>
    </location>
</feature>
<comment type="similarity">
    <text evidence="2">Belongs to the cytochrome ubiquinol oxidase subunit 2 family.</text>
</comment>
<keyword evidence="10" id="KW-0408">Iron</keyword>
<dbReference type="GO" id="GO:0005886">
    <property type="term" value="C:plasma membrane"/>
    <property type="evidence" value="ECO:0007669"/>
    <property type="project" value="UniProtKB-SubCell"/>
</dbReference>
<evidence type="ECO:0000256" key="7">
    <source>
        <dbReference type="ARBA" id="ARBA00022723"/>
    </source>
</evidence>
<evidence type="ECO:0000256" key="4">
    <source>
        <dbReference type="ARBA" id="ARBA00022475"/>
    </source>
</evidence>
<dbReference type="PIRSF" id="PIRSF000267">
    <property type="entry name" value="Cyt_oxidse_sub2"/>
    <property type="match status" value="1"/>
</dbReference>
<reference evidence="13 14" key="1">
    <citation type="journal article" date="2018" name="Nat. Biotechnol.">
        <title>A standardized bacterial taxonomy based on genome phylogeny substantially revises the tree of life.</title>
        <authorList>
            <person name="Parks D.H."/>
            <person name="Chuvochina M."/>
            <person name="Waite D.W."/>
            <person name="Rinke C."/>
            <person name="Skarshewski A."/>
            <person name="Chaumeil P.A."/>
            <person name="Hugenholtz P."/>
        </authorList>
    </citation>
    <scope>NUCLEOTIDE SEQUENCE [LARGE SCALE GENOMIC DNA]</scope>
    <source>
        <strain evidence="13">UBA8781</strain>
    </source>
</reference>
<name>A0A3D1JH25_9CHLR</name>
<dbReference type="OrthoDB" id="9776710at2"/>
<evidence type="ECO:0000256" key="10">
    <source>
        <dbReference type="ARBA" id="ARBA00023004"/>
    </source>
</evidence>
<dbReference type="NCBIfam" id="TIGR00203">
    <property type="entry name" value="cydB"/>
    <property type="match status" value="1"/>
</dbReference>
<evidence type="ECO:0000256" key="11">
    <source>
        <dbReference type="ARBA" id="ARBA00023136"/>
    </source>
</evidence>
<accession>A0A3D1JH25</accession>
<organism evidence="13 14">
    <name type="scientific">Anaerolinea thermolimosa</name>
    <dbReference type="NCBI Taxonomy" id="229919"/>
    <lineage>
        <taxon>Bacteria</taxon>
        <taxon>Bacillati</taxon>
        <taxon>Chloroflexota</taxon>
        <taxon>Anaerolineae</taxon>
        <taxon>Anaerolineales</taxon>
        <taxon>Anaerolineaceae</taxon>
        <taxon>Anaerolinea</taxon>
    </lineage>
</organism>
<dbReference type="InterPro" id="IPR003317">
    <property type="entry name" value="Cyt-d_oxidase_su2"/>
</dbReference>
<evidence type="ECO:0000256" key="2">
    <source>
        <dbReference type="ARBA" id="ARBA00007543"/>
    </source>
</evidence>
<evidence type="ECO:0000256" key="8">
    <source>
        <dbReference type="ARBA" id="ARBA00022982"/>
    </source>
</evidence>
<feature type="transmembrane region" description="Helical" evidence="12">
    <location>
        <begin position="229"/>
        <end position="247"/>
    </location>
</feature>
<keyword evidence="7" id="KW-0479">Metal-binding</keyword>
<feature type="transmembrane region" description="Helical" evidence="12">
    <location>
        <begin position="82"/>
        <end position="102"/>
    </location>
</feature>
<keyword evidence="8" id="KW-0249">Electron transport</keyword>
<keyword evidence="6 12" id="KW-0812">Transmembrane</keyword>
<dbReference type="PANTHER" id="PTHR43141:SF5">
    <property type="entry name" value="CYTOCHROME BD-I UBIQUINOL OXIDASE SUBUNIT 2"/>
    <property type="match status" value="1"/>
</dbReference>
<feature type="transmembrane region" description="Helical" evidence="12">
    <location>
        <begin position="298"/>
        <end position="320"/>
    </location>
</feature>
<dbReference type="PANTHER" id="PTHR43141">
    <property type="entry name" value="CYTOCHROME BD2 SUBUNIT II"/>
    <property type="match status" value="1"/>
</dbReference>
<keyword evidence="3" id="KW-0813">Transport</keyword>
<evidence type="ECO:0000313" key="14">
    <source>
        <dbReference type="Proteomes" id="UP000264141"/>
    </source>
</evidence>
<keyword evidence="4" id="KW-1003">Cell membrane</keyword>
<dbReference type="GO" id="GO:0019646">
    <property type="term" value="P:aerobic electron transport chain"/>
    <property type="evidence" value="ECO:0007669"/>
    <property type="project" value="TreeGrafter"/>
</dbReference>